<comment type="caution">
    <text evidence="2">The sequence shown here is derived from an EMBL/GenBank/DDBJ whole genome shotgun (WGS) entry which is preliminary data.</text>
</comment>
<keyword evidence="1" id="KW-0175">Coiled coil</keyword>
<evidence type="ECO:0000256" key="1">
    <source>
        <dbReference type="SAM" id="Coils"/>
    </source>
</evidence>
<dbReference type="EMBL" id="QSIO01000002">
    <property type="protein sequence ID" value="RHC94940.1"/>
    <property type="molecule type" value="Genomic_DNA"/>
</dbReference>
<organism evidence="2 3">
    <name type="scientific">Streptococcus parasanguinis</name>
    <dbReference type="NCBI Taxonomy" id="1318"/>
    <lineage>
        <taxon>Bacteria</taxon>
        <taxon>Bacillati</taxon>
        <taxon>Bacillota</taxon>
        <taxon>Bacilli</taxon>
        <taxon>Lactobacillales</taxon>
        <taxon>Streptococcaceae</taxon>
        <taxon>Streptococcus</taxon>
    </lineage>
</organism>
<proteinExistence type="predicted"/>
<accession>A0A414CIW2</accession>
<gene>
    <name evidence="2" type="ORF">DW820_06270</name>
</gene>
<dbReference type="Proteomes" id="UP000285773">
    <property type="component" value="Unassembled WGS sequence"/>
</dbReference>
<dbReference type="AlphaFoldDB" id="A0A414CIW2"/>
<name>A0A414CIW2_STRPA</name>
<protein>
    <submittedName>
        <fullName evidence="2">Immunity protein</fullName>
    </submittedName>
</protein>
<evidence type="ECO:0000313" key="2">
    <source>
        <dbReference type="EMBL" id="RHC94940.1"/>
    </source>
</evidence>
<feature type="coiled-coil region" evidence="1">
    <location>
        <begin position="125"/>
        <end position="152"/>
    </location>
</feature>
<evidence type="ECO:0000313" key="3">
    <source>
        <dbReference type="Proteomes" id="UP000285773"/>
    </source>
</evidence>
<sequence>MTVTIDELVKELGFCVVPTKEKPFRLDEIRFNLLAYLEDYSKMGFSFVKVATDLVKLRKEQESYRLFGQCFLGAFVIGEEEQVFLLCNQEGREVFQEARVYVNSSLHTFVSSYSLFLSGIFLLKAKFYEIEQDEVEEIAANLKNQVLALEKSLEQELPFWEHMAYLIEDDGIVLRDDLFHILNKEQ</sequence>
<reference evidence="2 3" key="1">
    <citation type="submission" date="2018-08" db="EMBL/GenBank/DDBJ databases">
        <title>A genome reference for cultivated species of the human gut microbiota.</title>
        <authorList>
            <person name="Zou Y."/>
            <person name="Xue W."/>
            <person name="Luo G."/>
        </authorList>
    </citation>
    <scope>NUCLEOTIDE SEQUENCE [LARGE SCALE GENOMIC DNA]</scope>
    <source>
        <strain evidence="2 3">AM33-3BH</strain>
    </source>
</reference>
<dbReference type="RefSeq" id="WP_118095758.1">
    <property type="nucleotide sequence ID" value="NZ_QSIO01000002.1"/>
</dbReference>